<organism evidence="1 2">
    <name type="scientific">Labilibaculum antarcticum</name>
    <dbReference type="NCBI Taxonomy" id="1717717"/>
    <lineage>
        <taxon>Bacteria</taxon>
        <taxon>Pseudomonadati</taxon>
        <taxon>Bacteroidota</taxon>
        <taxon>Bacteroidia</taxon>
        <taxon>Marinilabiliales</taxon>
        <taxon>Marinifilaceae</taxon>
        <taxon>Labilibaculum</taxon>
    </lineage>
</organism>
<dbReference type="RefSeq" id="WP_096432922.1">
    <property type="nucleotide sequence ID" value="NZ_AP018042.1"/>
</dbReference>
<evidence type="ECO:0000313" key="2">
    <source>
        <dbReference type="Proteomes" id="UP000218267"/>
    </source>
</evidence>
<name>A0A1Y1CQI1_9BACT</name>
<dbReference type="AlphaFoldDB" id="A0A1Y1CQI1"/>
<accession>A0A1Y1CQI1</accession>
<protein>
    <submittedName>
        <fullName evidence="1">Uncharacterized protein</fullName>
    </submittedName>
</protein>
<reference evidence="2" key="2">
    <citation type="journal article" date="2020" name="Antonie Van Leeuwenhoek">
        <title>Labilibaculum antarcticum sp. nov., a novel facultative anaerobic, psychrotorelant bacterium isolated from marine sediment of Antarctica.</title>
        <authorList>
            <person name="Watanabe M."/>
            <person name="Kojima H."/>
            <person name="Fukui M."/>
        </authorList>
    </citation>
    <scope>NUCLEOTIDE SEQUENCE [LARGE SCALE GENOMIC DNA]</scope>
    <source>
        <strain evidence="2">SPP2</strain>
    </source>
</reference>
<dbReference type="Proteomes" id="UP000218267">
    <property type="component" value="Chromosome"/>
</dbReference>
<reference evidence="1 2" key="1">
    <citation type="journal article" date="2018" name="Mar. Genomics">
        <title>Complete genome sequence of Marinifilaceae bacterium strain SPP2, isolated from the Antarctic marine sediment.</title>
        <authorList>
            <person name="Watanabe M."/>
            <person name="Kojima H."/>
            <person name="Fukui M."/>
        </authorList>
    </citation>
    <scope>NUCLEOTIDE SEQUENCE [LARGE SCALE GENOMIC DNA]</scope>
    <source>
        <strain evidence="1 2">SPP2</strain>
    </source>
</reference>
<dbReference type="InterPro" id="IPR046228">
    <property type="entry name" value="DUF6261"/>
</dbReference>
<dbReference type="OrthoDB" id="1121158at2"/>
<keyword evidence="2" id="KW-1185">Reference proteome</keyword>
<evidence type="ECO:0000313" key="1">
    <source>
        <dbReference type="EMBL" id="BAX82530.1"/>
    </source>
</evidence>
<dbReference type="EMBL" id="AP018042">
    <property type="protein sequence ID" value="BAX82530.1"/>
    <property type="molecule type" value="Genomic_DNA"/>
</dbReference>
<dbReference type="KEGG" id="mbas:ALGA_4239"/>
<proteinExistence type="predicted"/>
<dbReference type="Pfam" id="PF19775">
    <property type="entry name" value="DUF6261"/>
    <property type="match status" value="1"/>
</dbReference>
<sequence length="245" mass="27508">MKIEGFSESRFRNAEFVSLGYDVLKITKGYDWVGLGIPGFYIGVETGLGNLVGQLNKLSTVSETAGAELADKYFNNAWRAFKLICLCYELHPDEEKRTAAGVLINLSKTHGYNLHQESWQEQNAKGKMFLADCETIPEAKAAIEKLGIKEIVDNVRVAMEALIESIDERSDKNADQKRENDTKLFRNNLAESLDGMFKYMESMSSISAGGDLDSIIKKINESILKLEMSQKMRGSRKSEELSEKE</sequence>
<gene>
    <name evidence="1" type="ORF">ALGA_4239</name>
</gene>